<evidence type="ECO:0000313" key="8">
    <source>
        <dbReference type="EMBL" id="AFL66150.1"/>
    </source>
</evidence>
<feature type="transmembrane region" description="Helical" evidence="6">
    <location>
        <begin position="220"/>
        <end position="240"/>
    </location>
</feature>
<evidence type="ECO:0000256" key="6">
    <source>
        <dbReference type="SAM" id="Phobius"/>
    </source>
</evidence>
<dbReference type="GeneID" id="13061926"/>
<keyword evidence="3 6" id="KW-0812">Transmembrane</keyword>
<protein>
    <submittedName>
        <fullName evidence="8">Type II secretion system F domain protein</fullName>
    </submittedName>
</protein>
<feature type="transmembrane region" description="Helical" evidence="6">
    <location>
        <begin position="347"/>
        <end position="371"/>
    </location>
</feature>
<dbReference type="Pfam" id="PF00482">
    <property type="entry name" value="T2SSF"/>
    <property type="match status" value="1"/>
</dbReference>
<dbReference type="RefSeq" id="WP_014767054.1">
    <property type="nucleotide sequence ID" value="NC_018001.1"/>
</dbReference>
<accession>I3XQC6</accession>
<reference evidence="8 9" key="1">
    <citation type="journal article" date="2012" name="J. Bacteriol.">
        <title>Complete Genome Sequence of Desulfurococcus fermentans, a Hyperthermophilic Cellulolytic Crenarchaeon Isolated from a Freshwater Hot Spring in Kamchatka, Russia.</title>
        <authorList>
            <person name="Susanti D."/>
            <person name="Johnson E.F."/>
            <person name="Rodriguez J.R."/>
            <person name="Anderson I."/>
            <person name="Perevalova A.A."/>
            <person name="Kyrpides N."/>
            <person name="Lucas S."/>
            <person name="Han J."/>
            <person name="Lapidus A."/>
            <person name="Cheng J.F."/>
            <person name="Goodwin L."/>
            <person name="Pitluck S."/>
            <person name="Mavrommatis K."/>
            <person name="Peters L."/>
            <person name="Land M.L."/>
            <person name="Hauser L."/>
            <person name="Gopalan V."/>
            <person name="Chan P.P."/>
            <person name="Lowe T.M."/>
            <person name="Atomi H."/>
            <person name="Bonch-Osmolovskaya E.A."/>
            <person name="Woyke T."/>
            <person name="Mukhopadhyay B."/>
        </authorList>
    </citation>
    <scope>NUCLEOTIDE SEQUENCE [LARGE SCALE GENOMIC DNA]</scope>
    <source>
        <strain evidence="8 9">DSM 16532</strain>
    </source>
</reference>
<keyword evidence="2" id="KW-1003">Cell membrane</keyword>
<feature type="domain" description="Type II secretion system protein GspF" evidence="7">
    <location>
        <begin position="385"/>
        <end position="511"/>
    </location>
</feature>
<feature type="transmembrane region" description="Helical" evidence="6">
    <location>
        <begin position="106"/>
        <end position="127"/>
    </location>
</feature>
<dbReference type="PANTHER" id="PTHR35402:SF1">
    <property type="entry name" value="TYPE II SECRETION SYSTEM PROTEIN GSPF DOMAIN-CONTAINING PROTEIN"/>
    <property type="match status" value="1"/>
</dbReference>
<dbReference type="AlphaFoldDB" id="I3XQC6"/>
<dbReference type="GO" id="GO:0005886">
    <property type="term" value="C:plasma membrane"/>
    <property type="evidence" value="ECO:0007669"/>
    <property type="project" value="UniProtKB-SubCell"/>
</dbReference>
<evidence type="ECO:0000256" key="5">
    <source>
        <dbReference type="ARBA" id="ARBA00023136"/>
    </source>
</evidence>
<evidence type="ECO:0000259" key="7">
    <source>
        <dbReference type="Pfam" id="PF00482"/>
    </source>
</evidence>
<evidence type="ECO:0000256" key="1">
    <source>
        <dbReference type="ARBA" id="ARBA00004651"/>
    </source>
</evidence>
<dbReference type="PANTHER" id="PTHR35402">
    <property type="entry name" value="INTEGRAL MEMBRANE PROTEIN-RELATED"/>
    <property type="match status" value="1"/>
</dbReference>
<dbReference type="OrthoDB" id="12374at2157"/>
<feature type="transmembrane region" description="Helical" evidence="6">
    <location>
        <begin position="260"/>
        <end position="280"/>
    </location>
</feature>
<name>I3XQC6_DESAM</name>
<keyword evidence="5 6" id="KW-0472">Membrane</keyword>
<keyword evidence="9" id="KW-1185">Reference proteome</keyword>
<feature type="transmembrane region" description="Helical" evidence="6">
    <location>
        <begin position="494"/>
        <end position="515"/>
    </location>
</feature>
<feature type="transmembrane region" description="Helical" evidence="6">
    <location>
        <begin position="71"/>
        <end position="94"/>
    </location>
</feature>
<dbReference type="InterPro" id="IPR056569">
    <property type="entry name" value="ArlJ-like"/>
</dbReference>
<dbReference type="EMBL" id="CP003321">
    <property type="protein sequence ID" value="AFL66150.1"/>
    <property type="molecule type" value="Genomic_DNA"/>
</dbReference>
<dbReference type="HOGENOM" id="CLU_030780_0_0_2"/>
<gene>
    <name evidence="8" type="ORF">Desfe_0239</name>
</gene>
<evidence type="ECO:0000256" key="4">
    <source>
        <dbReference type="ARBA" id="ARBA00022989"/>
    </source>
</evidence>
<evidence type="ECO:0000256" key="3">
    <source>
        <dbReference type="ARBA" id="ARBA00022692"/>
    </source>
</evidence>
<dbReference type="eggNOG" id="arCOG01808">
    <property type="taxonomic scope" value="Archaea"/>
</dbReference>
<feature type="transmembrane region" description="Helical" evidence="6">
    <location>
        <begin position="40"/>
        <end position="64"/>
    </location>
</feature>
<sequence length="580" mass="64719">MRFWDWIYRHFNWIGERILKWFPNISDSVKKSGIHVHSEVYASFTGFMFLVSLVASISLIVLAVFLFPNPLLAIILIVLPTIVLLLMVSLPSFIAANRASSIDGEFPFLSAYLSTMVMSGLSPYIAFERVLRGSIIFKRSSELAQRFILLSRVLGRDPLTAFDELAKRAASSRVKETLSGYIATVKAGGDVIDYLNKRSRLLFSEMLVGMKIIADRLGGLLEAYLAMVLLTMISFTVLYFVTTGFAGVVPFGLSSEGMFFFLYIVMPLLSGVIIYLADLLQYKDPYIDWKPYIVFFATFIPIILVLSLFGILFYLMLPPYNPLRLNPVTQLIGRILLLFGVGNPPGYMYSTIALSTALIIATIPGFIYYLYTSREYKVVKGITRFLRDLVEVRKTGLPPERSIIELSSRDYGVFTQYLRKVAMELSIGVPLRRIIDELMKKIRSWTGQVLLFILTDSIEVGGGTVEVLENLAWFAESVEAIEDEKKRSLRTLMIVPYMGGILSAVTVIYMVSYMAKLPVQVGAFGQAAGLVLPSIVLNNYIMGLVAGKISSGRLIAGLFHAILLTLISLAAILILPLFMG</sequence>
<feature type="transmembrane region" description="Helical" evidence="6">
    <location>
        <begin position="292"/>
        <end position="317"/>
    </location>
</feature>
<evidence type="ECO:0000256" key="2">
    <source>
        <dbReference type="ARBA" id="ARBA00022475"/>
    </source>
</evidence>
<feature type="transmembrane region" description="Helical" evidence="6">
    <location>
        <begin position="521"/>
        <end position="542"/>
    </location>
</feature>
<feature type="transmembrane region" description="Helical" evidence="6">
    <location>
        <begin position="554"/>
        <end position="579"/>
    </location>
</feature>
<organism evidence="8 9">
    <name type="scientific">Desulfurococcus amylolyticus DSM 16532</name>
    <dbReference type="NCBI Taxonomy" id="768672"/>
    <lineage>
        <taxon>Archaea</taxon>
        <taxon>Thermoproteota</taxon>
        <taxon>Thermoprotei</taxon>
        <taxon>Desulfurococcales</taxon>
        <taxon>Desulfurococcaceae</taxon>
        <taxon>Desulfurococcus</taxon>
    </lineage>
</organism>
<keyword evidence="4 6" id="KW-1133">Transmembrane helix</keyword>
<dbReference type="Proteomes" id="UP000006175">
    <property type="component" value="Chromosome"/>
</dbReference>
<evidence type="ECO:0000313" key="9">
    <source>
        <dbReference type="Proteomes" id="UP000006175"/>
    </source>
</evidence>
<dbReference type="KEGG" id="dfd:Desfe_0239"/>
<comment type="subcellular location">
    <subcellularLocation>
        <location evidence="1">Cell membrane</location>
        <topology evidence="1">Multi-pass membrane protein</topology>
    </subcellularLocation>
</comment>
<dbReference type="InterPro" id="IPR018076">
    <property type="entry name" value="T2SS_GspF_dom"/>
</dbReference>
<proteinExistence type="predicted"/>